<dbReference type="PROSITE" id="PS51462">
    <property type="entry name" value="NUDIX"/>
    <property type="match status" value="1"/>
</dbReference>
<proteinExistence type="inferred from homology"/>
<dbReference type="Pfam" id="PF00293">
    <property type="entry name" value="NUDIX"/>
    <property type="match status" value="1"/>
</dbReference>
<reference evidence="6 7" key="1">
    <citation type="submission" date="2018-01" db="EMBL/GenBank/DDBJ databases">
        <title>Draft genome Sequence of streptomyces globosus LZH-48.</title>
        <authorList>
            <person name="Ran K."/>
            <person name="Li Z."/>
            <person name="Wei S."/>
            <person name="Dong R."/>
        </authorList>
    </citation>
    <scope>NUCLEOTIDE SEQUENCE [LARGE SCALE GENOMIC DNA]</scope>
    <source>
        <strain evidence="6 7">LZH-48</strain>
    </source>
</reference>
<name>A0A344U1P7_9ACTN</name>
<dbReference type="InterPro" id="IPR015797">
    <property type="entry name" value="NUDIX_hydrolase-like_dom_sf"/>
</dbReference>
<dbReference type="KEGG" id="sgz:C0216_16395"/>
<dbReference type="PANTHER" id="PTHR43046:SF16">
    <property type="entry name" value="ADP-RIBOSE PYROPHOSPHATASE YJHB-RELATED"/>
    <property type="match status" value="1"/>
</dbReference>
<comment type="similarity">
    <text evidence="2 4">Belongs to the Nudix hydrolase family.</text>
</comment>
<dbReference type="InterPro" id="IPR000086">
    <property type="entry name" value="NUDIX_hydrolase_dom"/>
</dbReference>
<keyword evidence="7" id="KW-1185">Reference proteome</keyword>
<evidence type="ECO:0000313" key="7">
    <source>
        <dbReference type="Proteomes" id="UP000252004"/>
    </source>
</evidence>
<comment type="cofactor">
    <cofactor evidence="1">
        <name>Mg(2+)</name>
        <dbReference type="ChEBI" id="CHEBI:18420"/>
    </cofactor>
</comment>
<dbReference type="PROSITE" id="PS00893">
    <property type="entry name" value="NUDIX_BOX"/>
    <property type="match status" value="1"/>
</dbReference>
<dbReference type="AlphaFoldDB" id="A0A344U1P7"/>
<dbReference type="OrthoDB" id="3295713at2"/>
<evidence type="ECO:0000313" key="6">
    <source>
        <dbReference type="EMBL" id="AXE24818.1"/>
    </source>
</evidence>
<dbReference type="EMBL" id="CP030862">
    <property type="protein sequence ID" value="AXE24818.1"/>
    <property type="molecule type" value="Genomic_DNA"/>
</dbReference>
<evidence type="ECO:0000259" key="5">
    <source>
        <dbReference type="PROSITE" id="PS51462"/>
    </source>
</evidence>
<sequence>MPSPDRPRAGTAWCGLLGRRVAEAVAADVMSAASVFDGADALPESADRGFAVPLAAEVWVFDDSLSRVLLVRHPWRGWVAPGGRVEPGETPREAARRELFEETGVRARLLAEPAAATVRSYRAGAPACLGLSYAAVVDGAVPLVAEDGQAVAWTSLRRGWTGWFPEDVARVRRYAGRLRGGAGD</sequence>
<evidence type="ECO:0000256" key="3">
    <source>
        <dbReference type="ARBA" id="ARBA00022801"/>
    </source>
</evidence>
<dbReference type="PRINTS" id="PR00502">
    <property type="entry name" value="NUDIXFAMILY"/>
</dbReference>
<evidence type="ECO:0000256" key="4">
    <source>
        <dbReference type="RuleBase" id="RU003476"/>
    </source>
</evidence>
<gene>
    <name evidence="6" type="ORF">C0216_16395</name>
</gene>
<organism evidence="6 7">
    <name type="scientific">Streptomyces globosus</name>
    <dbReference type="NCBI Taxonomy" id="68209"/>
    <lineage>
        <taxon>Bacteria</taxon>
        <taxon>Bacillati</taxon>
        <taxon>Actinomycetota</taxon>
        <taxon>Actinomycetes</taxon>
        <taxon>Kitasatosporales</taxon>
        <taxon>Streptomycetaceae</taxon>
        <taxon>Streptomyces</taxon>
    </lineage>
</organism>
<dbReference type="Gene3D" id="3.90.79.10">
    <property type="entry name" value="Nucleoside Triphosphate Pyrophosphohydrolase"/>
    <property type="match status" value="1"/>
</dbReference>
<dbReference type="SUPFAM" id="SSF55811">
    <property type="entry name" value="Nudix"/>
    <property type="match status" value="1"/>
</dbReference>
<evidence type="ECO:0000256" key="1">
    <source>
        <dbReference type="ARBA" id="ARBA00001946"/>
    </source>
</evidence>
<dbReference type="Proteomes" id="UP000252004">
    <property type="component" value="Chromosome"/>
</dbReference>
<evidence type="ECO:0000256" key="2">
    <source>
        <dbReference type="ARBA" id="ARBA00005582"/>
    </source>
</evidence>
<protein>
    <submittedName>
        <fullName evidence="6">DNA mismatch repair protein MutT</fullName>
    </submittedName>
</protein>
<accession>A0A344U1P7</accession>
<keyword evidence="3 4" id="KW-0378">Hydrolase</keyword>
<feature type="domain" description="Nudix hydrolase" evidence="5">
    <location>
        <begin position="51"/>
        <end position="180"/>
    </location>
</feature>
<dbReference type="PANTHER" id="PTHR43046">
    <property type="entry name" value="GDP-MANNOSE MANNOSYL HYDROLASE"/>
    <property type="match status" value="1"/>
</dbReference>
<dbReference type="InterPro" id="IPR020476">
    <property type="entry name" value="Nudix_hydrolase"/>
</dbReference>
<dbReference type="InterPro" id="IPR020084">
    <property type="entry name" value="NUDIX_hydrolase_CS"/>
</dbReference>
<dbReference type="GO" id="GO:0016787">
    <property type="term" value="F:hydrolase activity"/>
    <property type="evidence" value="ECO:0007669"/>
    <property type="project" value="UniProtKB-KW"/>
</dbReference>